<organism evidence="5">
    <name type="scientific">marine sediment metagenome</name>
    <dbReference type="NCBI Taxonomy" id="412755"/>
    <lineage>
        <taxon>unclassified sequences</taxon>
        <taxon>metagenomes</taxon>
        <taxon>ecological metagenomes</taxon>
    </lineage>
</organism>
<evidence type="ECO:0000256" key="3">
    <source>
        <dbReference type="ARBA" id="ARBA00022989"/>
    </source>
</evidence>
<dbReference type="Gene3D" id="1.10.3720.10">
    <property type="entry name" value="MetI-like"/>
    <property type="match status" value="1"/>
</dbReference>
<proteinExistence type="predicted"/>
<gene>
    <name evidence="5" type="ORF">S01H4_51108</name>
</gene>
<reference evidence="5" key="1">
    <citation type="journal article" date="2014" name="Front. Microbiol.">
        <title>High frequency of phylogenetically diverse reductive dehalogenase-homologous genes in deep subseafloor sedimentary metagenomes.</title>
        <authorList>
            <person name="Kawai M."/>
            <person name="Futagami T."/>
            <person name="Toyoda A."/>
            <person name="Takaki Y."/>
            <person name="Nishi S."/>
            <person name="Hori S."/>
            <person name="Arai W."/>
            <person name="Tsubouchi T."/>
            <person name="Morono Y."/>
            <person name="Uchiyama I."/>
            <person name="Ito T."/>
            <person name="Fujiyama A."/>
            <person name="Inagaki F."/>
            <person name="Takami H."/>
        </authorList>
    </citation>
    <scope>NUCLEOTIDE SEQUENCE</scope>
    <source>
        <strain evidence="5">Expedition CK06-06</strain>
    </source>
</reference>
<dbReference type="AlphaFoldDB" id="X1BLJ8"/>
<comment type="caution">
    <text evidence="5">The sequence shown here is derived from an EMBL/GenBank/DDBJ whole genome shotgun (WGS) entry which is preliminary data.</text>
</comment>
<evidence type="ECO:0000256" key="1">
    <source>
        <dbReference type="ARBA" id="ARBA00004141"/>
    </source>
</evidence>
<sequence length="52" mass="6117">MRAMKKKKLIRQSIIYILVALLLIFVLFPFAWMVSIALKTPEEQFRVPPTLL</sequence>
<keyword evidence="2" id="KW-0812">Transmembrane</keyword>
<feature type="non-terminal residue" evidence="5">
    <location>
        <position position="52"/>
    </location>
</feature>
<name>X1BLJ8_9ZZZZ</name>
<keyword evidence="4" id="KW-0472">Membrane</keyword>
<evidence type="ECO:0008006" key="6">
    <source>
        <dbReference type="Google" id="ProtNLM"/>
    </source>
</evidence>
<dbReference type="InterPro" id="IPR035906">
    <property type="entry name" value="MetI-like_sf"/>
</dbReference>
<evidence type="ECO:0000313" key="5">
    <source>
        <dbReference type="EMBL" id="GAG96814.1"/>
    </source>
</evidence>
<evidence type="ECO:0000256" key="2">
    <source>
        <dbReference type="ARBA" id="ARBA00022692"/>
    </source>
</evidence>
<accession>X1BLJ8</accession>
<dbReference type="SUPFAM" id="SSF161098">
    <property type="entry name" value="MetI-like"/>
    <property type="match status" value="1"/>
</dbReference>
<protein>
    <recommendedName>
        <fullName evidence="6">ABC transmembrane type-1 domain-containing protein</fullName>
    </recommendedName>
</protein>
<comment type="subcellular location">
    <subcellularLocation>
        <location evidence="1">Membrane</location>
        <topology evidence="1">Multi-pass membrane protein</topology>
    </subcellularLocation>
</comment>
<evidence type="ECO:0000256" key="4">
    <source>
        <dbReference type="ARBA" id="ARBA00023136"/>
    </source>
</evidence>
<dbReference type="EMBL" id="BART01029077">
    <property type="protein sequence ID" value="GAG96814.1"/>
    <property type="molecule type" value="Genomic_DNA"/>
</dbReference>
<keyword evidence="3" id="KW-1133">Transmembrane helix</keyword>
<dbReference type="GO" id="GO:0016020">
    <property type="term" value="C:membrane"/>
    <property type="evidence" value="ECO:0007669"/>
    <property type="project" value="UniProtKB-SubCell"/>
</dbReference>